<dbReference type="PANTHER" id="PTHR24075">
    <property type="entry name" value="SEC63 DOMAIN-CONTAINING"/>
    <property type="match status" value="1"/>
</dbReference>
<dbReference type="GO" id="GO:0006614">
    <property type="term" value="P:SRP-dependent cotranslational protein targeting to membrane"/>
    <property type="evidence" value="ECO:0007669"/>
    <property type="project" value="TreeGrafter"/>
</dbReference>
<evidence type="ECO:0000259" key="11">
    <source>
        <dbReference type="PROSITE" id="PS50076"/>
    </source>
</evidence>
<evidence type="ECO:0000313" key="13">
    <source>
        <dbReference type="Proteomes" id="UP001201163"/>
    </source>
</evidence>
<evidence type="ECO:0000256" key="10">
    <source>
        <dbReference type="SAM" id="Phobius"/>
    </source>
</evidence>
<feature type="transmembrane region" description="Helical" evidence="10">
    <location>
        <begin position="198"/>
        <end position="221"/>
    </location>
</feature>
<keyword evidence="5" id="KW-0653">Protein transport</keyword>
<dbReference type="InterPro" id="IPR036869">
    <property type="entry name" value="J_dom_sf"/>
</dbReference>
<dbReference type="Pfam" id="PF00226">
    <property type="entry name" value="DnaJ"/>
    <property type="match status" value="1"/>
</dbReference>
<gene>
    <name evidence="12" type="ORF">EDB92DRAFT_973668</name>
</gene>
<feature type="region of interest" description="Disordered" evidence="9">
    <location>
        <begin position="609"/>
        <end position="667"/>
    </location>
</feature>
<keyword evidence="7 10" id="KW-0472">Membrane</keyword>
<keyword evidence="13" id="KW-1185">Reference proteome</keyword>
<dbReference type="Gene3D" id="2.60.40.150">
    <property type="entry name" value="C2 domain"/>
    <property type="match status" value="1"/>
</dbReference>
<evidence type="ECO:0000256" key="5">
    <source>
        <dbReference type="ARBA" id="ARBA00022927"/>
    </source>
</evidence>
<evidence type="ECO:0000256" key="3">
    <source>
        <dbReference type="ARBA" id="ARBA00022692"/>
    </source>
</evidence>
<organism evidence="12 13">
    <name type="scientific">Lactarius akahatsu</name>
    <dbReference type="NCBI Taxonomy" id="416441"/>
    <lineage>
        <taxon>Eukaryota</taxon>
        <taxon>Fungi</taxon>
        <taxon>Dikarya</taxon>
        <taxon>Basidiomycota</taxon>
        <taxon>Agaricomycotina</taxon>
        <taxon>Agaricomycetes</taxon>
        <taxon>Russulales</taxon>
        <taxon>Russulaceae</taxon>
        <taxon>Lactarius</taxon>
    </lineage>
</organism>
<keyword evidence="4" id="KW-0256">Endoplasmic reticulum</keyword>
<dbReference type="InterPro" id="IPR014756">
    <property type="entry name" value="Ig_E-set"/>
</dbReference>
<dbReference type="PANTHER" id="PTHR24075:SF0">
    <property type="entry name" value="TRANSLOCATION PROTEIN SEC63 HOMOLOG"/>
    <property type="match status" value="1"/>
</dbReference>
<dbReference type="EMBL" id="JAKELL010000004">
    <property type="protein sequence ID" value="KAH8999543.1"/>
    <property type="molecule type" value="Genomic_DNA"/>
</dbReference>
<dbReference type="InterPro" id="IPR001623">
    <property type="entry name" value="DnaJ_domain"/>
</dbReference>
<proteinExistence type="predicted"/>
<dbReference type="PROSITE" id="PS50076">
    <property type="entry name" value="DNAJ_2"/>
    <property type="match status" value="1"/>
</dbReference>
<dbReference type="GO" id="GO:0008320">
    <property type="term" value="F:protein transmembrane transporter activity"/>
    <property type="evidence" value="ECO:0007669"/>
    <property type="project" value="TreeGrafter"/>
</dbReference>
<keyword evidence="2" id="KW-0813">Transport</keyword>
<evidence type="ECO:0000256" key="1">
    <source>
        <dbReference type="ARBA" id="ARBA00004477"/>
    </source>
</evidence>
<evidence type="ECO:0000256" key="4">
    <source>
        <dbReference type="ARBA" id="ARBA00022824"/>
    </source>
</evidence>
<evidence type="ECO:0000256" key="9">
    <source>
        <dbReference type="SAM" id="MobiDB-lite"/>
    </source>
</evidence>
<reference evidence="12" key="1">
    <citation type="submission" date="2022-01" db="EMBL/GenBank/DDBJ databases">
        <title>Comparative genomics reveals a dynamic genome evolution in the ectomycorrhizal milk-cap (Lactarius) mushrooms.</title>
        <authorList>
            <consortium name="DOE Joint Genome Institute"/>
            <person name="Lebreton A."/>
            <person name="Tang N."/>
            <person name="Kuo A."/>
            <person name="LaButti K."/>
            <person name="Drula E."/>
            <person name="Barry K."/>
            <person name="Clum A."/>
            <person name="Lipzen A."/>
            <person name="Mousain D."/>
            <person name="Ng V."/>
            <person name="Wang R."/>
            <person name="Wang X."/>
            <person name="Dai Y."/>
            <person name="Henrissat B."/>
            <person name="Grigoriev I.V."/>
            <person name="Guerin-Laguette A."/>
            <person name="Yu F."/>
            <person name="Martin F.M."/>
        </authorList>
    </citation>
    <scope>NUCLEOTIDE SEQUENCE</scope>
    <source>
        <strain evidence="12">QP</strain>
    </source>
</reference>
<dbReference type="CDD" id="cd06257">
    <property type="entry name" value="DnaJ"/>
    <property type="match status" value="1"/>
</dbReference>
<name>A0AAD4LU21_9AGAM</name>
<dbReference type="SUPFAM" id="SSF158702">
    <property type="entry name" value="Sec63 N-terminal domain-like"/>
    <property type="match status" value="1"/>
</dbReference>
<dbReference type="AlphaFoldDB" id="A0AAD4LU21"/>
<evidence type="ECO:0000256" key="7">
    <source>
        <dbReference type="ARBA" id="ARBA00023136"/>
    </source>
</evidence>
<evidence type="ECO:0000256" key="2">
    <source>
        <dbReference type="ARBA" id="ARBA00022448"/>
    </source>
</evidence>
<dbReference type="Proteomes" id="UP001201163">
    <property type="component" value="Unassembled WGS sequence"/>
</dbReference>
<dbReference type="SMART" id="SM00271">
    <property type="entry name" value="DnaJ"/>
    <property type="match status" value="1"/>
</dbReference>
<evidence type="ECO:0000256" key="6">
    <source>
        <dbReference type="ARBA" id="ARBA00022989"/>
    </source>
</evidence>
<feature type="transmembrane region" description="Helical" evidence="10">
    <location>
        <begin position="75"/>
        <end position="93"/>
    </location>
</feature>
<dbReference type="GO" id="GO:0006620">
    <property type="term" value="P:post-translational protein targeting to endoplasmic reticulum membrane"/>
    <property type="evidence" value="ECO:0007669"/>
    <property type="project" value="TreeGrafter"/>
</dbReference>
<dbReference type="FunFam" id="1.10.287.110:FF:000039">
    <property type="entry name" value="Protein translocation complex component (Npl1)"/>
    <property type="match status" value="1"/>
</dbReference>
<accession>A0AAD4LU21</accession>
<dbReference type="SUPFAM" id="SSF46565">
    <property type="entry name" value="Chaperone J-domain"/>
    <property type="match status" value="1"/>
</dbReference>
<comment type="subcellular location">
    <subcellularLocation>
        <location evidence="1">Endoplasmic reticulum membrane</location>
        <topology evidence="1">Multi-pass membrane protein</topology>
    </subcellularLocation>
</comment>
<keyword evidence="3 10" id="KW-0812">Transmembrane</keyword>
<comment type="caution">
    <text evidence="12">The sequence shown here is derived from an EMBL/GenBank/DDBJ whole genome shotgun (WGS) entry which is preliminary data.</text>
</comment>
<evidence type="ECO:0000313" key="12">
    <source>
        <dbReference type="EMBL" id="KAH8999543.1"/>
    </source>
</evidence>
<dbReference type="Gene3D" id="1.10.287.110">
    <property type="entry name" value="DnaJ domain"/>
    <property type="match status" value="1"/>
</dbReference>
<protein>
    <submittedName>
        <fullName evidence="12">Sec63 Brl domain-containing protein</fullName>
    </submittedName>
</protein>
<keyword evidence="6 10" id="KW-1133">Transmembrane helix</keyword>
<dbReference type="InterPro" id="IPR035892">
    <property type="entry name" value="C2_domain_sf"/>
</dbReference>
<dbReference type="InterPro" id="IPR004179">
    <property type="entry name" value="Sec63-dom"/>
</dbReference>
<feature type="domain" description="J" evidence="11">
    <location>
        <begin position="103"/>
        <end position="173"/>
    </location>
</feature>
<evidence type="ECO:0000256" key="8">
    <source>
        <dbReference type="ARBA" id="ARBA00023186"/>
    </source>
</evidence>
<feature type="compositionally biased region" description="Acidic residues" evidence="9">
    <location>
        <begin position="646"/>
        <end position="667"/>
    </location>
</feature>
<dbReference type="GO" id="GO:0003723">
    <property type="term" value="F:RNA binding"/>
    <property type="evidence" value="ECO:0007669"/>
    <property type="project" value="TreeGrafter"/>
</dbReference>
<dbReference type="GO" id="GO:0031207">
    <property type="term" value="C:Sec62/Sec63 complex"/>
    <property type="evidence" value="ECO:0007669"/>
    <property type="project" value="TreeGrafter"/>
</dbReference>
<dbReference type="Pfam" id="PF02889">
    <property type="entry name" value="Sec63"/>
    <property type="match status" value="1"/>
</dbReference>
<feature type="transmembrane region" description="Helical" evidence="10">
    <location>
        <begin position="12"/>
        <end position="30"/>
    </location>
</feature>
<dbReference type="SUPFAM" id="SSF81296">
    <property type="entry name" value="E set domains"/>
    <property type="match status" value="1"/>
</dbReference>
<dbReference type="PRINTS" id="PR00625">
    <property type="entry name" value="JDOMAIN"/>
</dbReference>
<dbReference type="Gene3D" id="1.10.3380.10">
    <property type="entry name" value="Sec63 N-terminal domain-like domain"/>
    <property type="match status" value="1"/>
</dbReference>
<keyword evidence="8" id="KW-0143">Chaperone</keyword>
<sequence length="667" mass="73933">MASYTYDETGNMALFFIITVLFMVLVPVTLSQISSSSGSEIPSAACECSACVDKRARIRKREKGSLLRPNITKKSLFITFGWAVLGFLSYKAATTTVDNKIYDPFEILGIKSGISEKDIKSHYKKLSKIFHPDKAKLTGNDTAESVAARFVEITKAYKSLTDETIRKNYEDYGHPDGRQEITMGIALPPWVVEAHNNVWVLSFYGIIFGVGLPALVGNWWFGSRSKTKDGVFTQTATNFWKALTETSDVDDVVSALSSATEWETMAPKSSTSSDALHVLEKNIEVELGPRWIRTRQQFKRATGKLDARWDSLVLLYAHLLRLPIEDPVLQKRQTQVLLQTPALLNALLSITTARNWSQPSIAAMRLHAYLAQGILPGSLGARWAQLPGMKKGDIRALPATSRDFADVISHLEEQKSVLAEDARKAVERWGRVEIVNATFKVIGERIVTPQALVHLILKLRISPPAAVKATESNGKTGSENRPTVDPDEEARLYDAFLNGAKDVEDFQSSTPILGSAHAPLWPSNHKPGWWIVLADAKSDRLVVPPMKVADVPFVDPTRSKDYRLYKIKFQAPPGTGLFTWRVIVVSDTYIGEDAAQDLQLRVEEFTALSADEQHREDEISDPEEDTLAGQMAAMRGGSVKKRKEESDDESSTDDDETAANDSSSDSD</sequence>
<dbReference type="SMART" id="SM00973">
    <property type="entry name" value="Sec63"/>
    <property type="match status" value="1"/>
</dbReference>